<name>A0ABY6KKU0_9ARAC</name>
<evidence type="ECO:0000313" key="2">
    <source>
        <dbReference type="EMBL" id="UYV68806.1"/>
    </source>
</evidence>
<dbReference type="Proteomes" id="UP001235939">
    <property type="component" value="Chromosome 06"/>
</dbReference>
<evidence type="ECO:0000259" key="1">
    <source>
        <dbReference type="Pfam" id="PF00078"/>
    </source>
</evidence>
<proteinExistence type="predicted"/>
<accession>A0ABY6KKU0</accession>
<protein>
    <recommendedName>
        <fullName evidence="1">Reverse transcriptase domain-containing protein</fullName>
    </recommendedName>
</protein>
<dbReference type="PANTHER" id="PTHR21301">
    <property type="entry name" value="REVERSE TRANSCRIPTASE"/>
    <property type="match status" value="1"/>
</dbReference>
<dbReference type="PANTHER" id="PTHR21301:SF10">
    <property type="entry name" value="REVERSE TRANSCRIPTASE DOMAIN-CONTAINING PROTEIN"/>
    <property type="match status" value="1"/>
</dbReference>
<keyword evidence="3" id="KW-1185">Reference proteome</keyword>
<dbReference type="Pfam" id="PF00078">
    <property type="entry name" value="RVT_1"/>
    <property type="match status" value="1"/>
</dbReference>
<sequence length="349" mass="40053">MNTTDYVSKMNQILHNSDVFTLATAEDQTISNSIYRKELRILCRNKLITTDELRNFLSNLHGQAYIYGLPKVHKINIPLRPIVAFHLSPTAPLAQFLAKMIIPILKDGDVSTSISSTPKFLNHIQHLPVIPNISPTPLIIECTTEFPRTHGYSAGIITKLTSLISICLNNSIFNFDKRYNRQSKGTPMGSPLSSPLSEIVMRKIDNSITDHFPVDILSWFRYIDDIFCIVKTDSLDKIHAKLNSLYPDILFTVLDITKKYQLNSQRLQNCHENQRNKINSQRCQNTKETSKSRHCQEITRKITKLLSLSRNMLRDKAGDIVRDKKFCRYSVTKMTWQQPSCLSWAVIIE</sequence>
<dbReference type="EMBL" id="CP092868">
    <property type="protein sequence ID" value="UYV68806.1"/>
    <property type="molecule type" value="Genomic_DNA"/>
</dbReference>
<dbReference type="InterPro" id="IPR000477">
    <property type="entry name" value="RT_dom"/>
</dbReference>
<feature type="domain" description="Reverse transcriptase" evidence="1">
    <location>
        <begin position="163"/>
        <end position="239"/>
    </location>
</feature>
<gene>
    <name evidence="2" type="ORF">LAZ67_6000925</name>
</gene>
<reference evidence="2 3" key="1">
    <citation type="submission" date="2022-01" db="EMBL/GenBank/DDBJ databases">
        <title>A chromosomal length assembly of Cordylochernes scorpioides.</title>
        <authorList>
            <person name="Zeh D."/>
            <person name="Zeh J."/>
        </authorList>
    </citation>
    <scope>NUCLEOTIDE SEQUENCE [LARGE SCALE GENOMIC DNA]</scope>
    <source>
        <strain evidence="2">IN4F17</strain>
        <tissue evidence="2">Whole Body</tissue>
    </source>
</reference>
<organism evidence="2 3">
    <name type="scientific">Cordylochernes scorpioides</name>
    <dbReference type="NCBI Taxonomy" id="51811"/>
    <lineage>
        <taxon>Eukaryota</taxon>
        <taxon>Metazoa</taxon>
        <taxon>Ecdysozoa</taxon>
        <taxon>Arthropoda</taxon>
        <taxon>Chelicerata</taxon>
        <taxon>Arachnida</taxon>
        <taxon>Pseudoscorpiones</taxon>
        <taxon>Cheliferoidea</taxon>
        <taxon>Chernetidae</taxon>
        <taxon>Cordylochernes</taxon>
    </lineage>
</organism>
<evidence type="ECO:0000313" key="3">
    <source>
        <dbReference type="Proteomes" id="UP001235939"/>
    </source>
</evidence>